<accession>A0A365P053</accession>
<keyword evidence="2" id="KW-1185">Reference proteome</keyword>
<dbReference type="AlphaFoldDB" id="A0A365P053"/>
<reference evidence="1 2" key="1">
    <citation type="submission" date="2018-06" db="EMBL/GenBank/DDBJ databases">
        <title>Flavobacterium tibetense sp. nov., isolated from a wetland YonghuCo on Tibetan Plateau.</title>
        <authorList>
            <person name="Xing P."/>
            <person name="Phurbu D."/>
            <person name="Lu H."/>
        </authorList>
    </citation>
    <scope>NUCLEOTIDE SEQUENCE [LARGE SCALE GENOMIC DNA]</scope>
    <source>
        <strain evidence="1 2">YH5</strain>
    </source>
</reference>
<dbReference type="RefSeq" id="WP_113989402.1">
    <property type="nucleotide sequence ID" value="NZ_QLST01000011.1"/>
</dbReference>
<evidence type="ECO:0000313" key="2">
    <source>
        <dbReference type="Proteomes" id="UP000253319"/>
    </source>
</evidence>
<sequence>MKSYEDLDIYKISLSLFYEVHPASLLLPKYELYELGSQLRRSSDSVNSNVVEGYGRKRYKADFIKFLVYSHSSCLETKGHLLKIKNLYTGLIPEIERFINDYDVLGAKIFNFIKYVDNNWQT</sequence>
<dbReference type="NCBIfam" id="TIGR02436">
    <property type="entry name" value="four helix bundle protein"/>
    <property type="match status" value="1"/>
</dbReference>
<organism evidence="1 2">
    <name type="scientific">Flavobacterium tibetense</name>
    <dbReference type="NCBI Taxonomy" id="2233533"/>
    <lineage>
        <taxon>Bacteria</taxon>
        <taxon>Pseudomonadati</taxon>
        <taxon>Bacteroidota</taxon>
        <taxon>Flavobacteriia</taxon>
        <taxon>Flavobacteriales</taxon>
        <taxon>Flavobacteriaceae</taxon>
        <taxon>Flavobacterium</taxon>
    </lineage>
</organism>
<dbReference type="PANTHER" id="PTHR38471:SF2">
    <property type="entry name" value="FOUR HELIX BUNDLE PROTEIN"/>
    <property type="match status" value="1"/>
</dbReference>
<dbReference type="InterPro" id="IPR012657">
    <property type="entry name" value="23S_rRNA-intervening_sequence"/>
</dbReference>
<dbReference type="OrthoDB" id="9811959at2"/>
<dbReference type="Pfam" id="PF05635">
    <property type="entry name" value="23S_rRNA_IVP"/>
    <property type="match status" value="1"/>
</dbReference>
<protein>
    <submittedName>
        <fullName evidence="1">Four helix bundle protein</fullName>
    </submittedName>
</protein>
<dbReference type="InterPro" id="IPR036583">
    <property type="entry name" value="23S_rRNA_IVS_sf"/>
</dbReference>
<evidence type="ECO:0000313" key="1">
    <source>
        <dbReference type="EMBL" id="RBA27896.1"/>
    </source>
</evidence>
<name>A0A365P053_9FLAO</name>
<dbReference type="Proteomes" id="UP000253319">
    <property type="component" value="Unassembled WGS sequence"/>
</dbReference>
<dbReference type="SUPFAM" id="SSF158446">
    <property type="entry name" value="IVS-encoded protein-like"/>
    <property type="match status" value="1"/>
</dbReference>
<dbReference type="EMBL" id="QLST01000011">
    <property type="protein sequence ID" value="RBA27896.1"/>
    <property type="molecule type" value="Genomic_DNA"/>
</dbReference>
<gene>
    <name evidence="1" type="ORF">DPN68_09395</name>
</gene>
<comment type="caution">
    <text evidence="1">The sequence shown here is derived from an EMBL/GenBank/DDBJ whole genome shotgun (WGS) entry which is preliminary data.</text>
</comment>
<dbReference type="PANTHER" id="PTHR38471">
    <property type="entry name" value="FOUR HELIX BUNDLE PROTEIN"/>
    <property type="match status" value="1"/>
</dbReference>
<dbReference type="Gene3D" id="1.20.1440.60">
    <property type="entry name" value="23S rRNA-intervening sequence"/>
    <property type="match status" value="1"/>
</dbReference>
<proteinExistence type="predicted"/>